<evidence type="ECO:0000313" key="2">
    <source>
        <dbReference type="Proteomes" id="UP000710432"/>
    </source>
</evidence>
<gene>
    <name evidence="1" type="ORF">LTLLF_132225</name>
</gene>
<reference evidence="1" key="1">
    <citation type="submission" date="2020-03" db="EMBL/GenBank/DDBJ databases">
        <title>Studies in the Genomics of Life Span.</title>
        <authorList>
            <person name="Glass D."/>
        </authorList>
    </citation>
    <scope>NUCLEOTIDE SEQUENCE</scope>
    <source>
        <strain evidence="1">LTLLF</strain>
        <tissue evidence="1">Muscle</tissue>
    </source>
</reference>
<name>A0A8J6KZS5_MICOH</name>
<organism evidence="1 2">
    <name type="scientific">Microtus ochrogaster</name>
    <name type="common">Prairie vole</name>
    <dbReference type="NCBI Taxonomy" id="79684"/>
    <lineage>
        <taxon>Eukaryota</taxon>
        <taxon>Metazoa</taxon>
        <taxon>Chordata</taxon>
        <taxon>Craniata</taxon>
        <taxon>Vertebrata</taxon>
        <taxon>Euteleostomi</taxon>
        <taxon>Mammalia</taxon>
        <taxon>Eutheria</taxon>
        <taxon>Euarchontoglires</taxon>
        <taxon>Glires</taxon>
        <taxon>Rodentia</taxon>
        <taxon>Myomorpha</taxon>
        <taxon>Muroidea</taxon>
        <taxon>Cricetidae</taxon>
        <taxon>Arvicolinae</taxon>
        <taxon>Microtus</taxon>
    </lineage>
</organism>
<comment type="caution">
    <text evidence="1">The sequence shown here is derived from an EMBL/GenBank/DDBJ whole genome shotgun (WGS) entry which is preliminary data.</text>
</comment>
<accession>A0A8J6KZS5</accession>
<protein>
    <submittedName>
        <fullName evidence="1">C2 domain-containing protein 2-like</fullName>
    </submittedName>
</protein>
<sequence>MKLDQIIMPDGTIITIVTTVQSWPQVDGKLDSPFHLPPKVEVTEKMTTILVRTVVPTTPPTAAAGKDTFLMTWTQQQKQQFIS</sequence>
<dbReference type="AlphaFoldDB" id="A0A8J6KZS5"/>
<evidence type="ECO:0000313" key="1">
    <source>
        <dbReference type="EMBL" id="KAH0515093.1"/>
    </source>
</evidence>
<proteinExistence type="predicted"/>
<dbReference type="EMBL" id="JAATJU010020999">
    <property type="protein sequence ID" value="KAH0515093.1"/>
    <property type="molecule type" value="Genomic_DNA"/>
</dbReference>
<dbReference type="Proteomes" id="UP000710432">
    <property type="component" value="Unassembled WGS sequence"/>
</dbReference>